<keyword evidence="3" id="KW-0326">Glycosidase</keyword>
<dbReference type="InterPro" id="IPR040605">
    <property type="entry name" value="Glyco_hydro2_dom5"/>
</dbReference>
<dbReference type="InterPro" id="IPR051913">
    <property type="entry name" value="GH2_Domain-Containing"/>
</dbReference>
<dbReference type="InterPro" id="IPR000421">
    <property type="entry name" value="FA58C"/>
</dbReference>
<evidence type="ECO:0000256" key="1">
    <source>
        <dbReference type="ARBA" id="ARBA00007401"/>
    </source>
</evidence>
<dbReference type="Gene3D" id="3.20.20.80">
    <property type="entry name" value="Glycosidases"/>
    <property type="match status" value="1"/>
</dbReference>
<evidence type="ECO:0000313" key="7">
    <source>
        <dbReference type="Proteomes" id="UP000526501"/>
    </source>
</evidence>
<protein>
    <submittedName>
        <fullName evidence="6">DUF4982 domain-containing protein</fullName>
    </submittedName>
</protein>
<dbReference type="EMBL" id="JACHVC010000008">
    <property type="protein sequence ID" value="MBC2606133.1"/>
    <property type="molecule type" value="Genomic_DNA"/>
</dbReference>
<dbReference type="SUPFAM" id="SSF49785">
    <property type="entry name" value="Galactose-binding domain-like"/>
    <property type="match status" value="2"/>
</dbReference>
<evidence type="ECO:0000256" key="3">
    <source>
        <dbReference type="ARBA" id="ARBA00023295"/>
    </source>
</evidence>
<dbReference type="InterPro" id="IPR006102">
    <property type="entry name" value="Ig-like_GH2"/>
</dbReference>
<dbReference type="InterPro" id="IPR032311">
    <property type="entry name" value="DUF4982"/>
</dbReference>
<dbReference type="Pfam" id="PF00703">
    <property type="entry name" value="Glyco_hydro_2"/>
    <property type="match status" value="1"/>
</dbReference>
<keyword evidence="2" id="KW-0378">Hydrolase</keyword>
<dbReference type="Pfam" id="PF00754">
    <property type="entry name" value="F5_F8_type_C"/>
    <property type="match status" value="1"/>
</dbReference>
<feature type="chain" id="PRO_5030544788" evidence="4">
    <location>
        <begin position="26"/>
        <end position="963"/>
    </location>
</feature>
<dbReference type="RefSeq" id="WP_185660025.1">
    <property type="nucleotide sequence ID" value="NZ_CAWPOO010000008.1"/>
</dbReference>
<dbReference type="SUPFAM" id="SSF49303">
    <property type="entry name" value="beta-Galactosidase/glucuronidase domain"/>
    <property type="match status" value="1"/>
</dbReference>
<dbReference type="PROSITE" id="PS00608">
    <property type="entry name" value="GLYCOSYL_HYDROL_F2_2"/>
    <property type="match status" value="1"/>
</dbReference>
<dbReference type="SUPFAM" id="SSF51445">
    <property type="entry name" value="(Trans)glycosidases"/>
    <property type="match status" value="1"/>
</dbReference>
<accession>A0A7X1B829</accession>
<dbReference type="PRINTS" id="PR00132">
    <property type="entry name" value="GLHYDRLASE2"/>
</dbReference>
<sequence>MKRPLVASLLFLVSALRFGLVTAHATEVDPINFGWRFAEGEFPAAADSDFDDSEWESVDLPHDWAIHSDFDPEGDPNTAKLPWKGEGWYRKQFELPKAAKGKRLQFIFDGVMANPVVYLNGVEVGSWVYGYNSFHIDATEAARFGEVNTLAVHVDTRGHHSRWYPGAGIYRKIGMRLVEPVHVPVWGVQVTTPRIDETGASSRVEVELANSTGKSRKVWLEVELLDPAGDVVASERREIRVKEDLEVASFNFELAEALRWDVEHPHRYTARVKLGAKGADTQIVDTKFGFRVFEWTADDGFYLNGRRLELKGVNEHHTQGMLGAAFFPRTLERKFELLRDMGVNALRTSHNPEAPEVLEMCDRLGIVVFNELYDKWGPTGGVAVDTETFVNEHAEKEVRNFVRRDRNHPSVMIWSVANEDGAILSNRDGKSAQHVARMVDYFRKYDSTRPTTMGCHMAGGARREWGVFDSLDTSGWNYSQRYMNFRKNYPEKPIIYSETASAFGTRGHYELDLPESKIDFGDDGYLSAYIMTAAPWGDIPEHEFERMRKHRYLNGDFVWTGFDYLGEPTPLRGTNSPPELMLEARSSYFGIIDLAGLPKDTFYLYRSQWNETEPTVHLSPHWNWKEGDEVPVFVYTSGDEAELFLNGRSLGRKAKLDPDALQSGNLGYQKPSYASSAEVFQDAGGNVLKDNTSDKAFDGNPDTRWCAADGSFPQSLQVDLGESTSAKLARIRWERNASDYTFSVEGSQDGETWTELDLSFENNGNVSIASLQEIESRFWRLNVKAVAGDAWASVREFEILEDADASSNPYYDIVDAYRIRFFDVPFERGTLEVVAYEDGVEIGRDSVVTAGEGVRLQLIADREEIAADGMDLCYVTVQLVDNAGNLCPWAMNTLTFEVEGPATFMGVANGDATEMDGLTDLQHPLFYGQAVAVLRSKPGEMGEVTLRVSSEGVESGSLVVSAQ</sequence>
<organism evidence="6 7">
    <name type="scientific">Pelagicoccus albus</name>
    <dbReference type="NCBI Taxonomy" id="415222"/>
    <lineage>
        <taxon>Bacteria</taxon>
        <taxon>Pseudomonadati</taxon>
        <taxon>Verrucomicrobiota</taxon>
        <taxon>Opitutia</taxon>
        <taxon>Puniceicoccales</taxon>
        <taxon>Pelagicoccaceae</taxon>
        <taxon>Pelagicoccus</taxon>
    </lineage>
</organism>
<dbReference type="GO" id="GO:0004553">
    <property type="term" value="F:hydrolase activity, hydrolyzing O-glycosyl compounds"/>
    <property type="evidence" value="ECO:0007669"/>
    <property type="project" value="InterPro"/>
</dbReference>
<evidence type="ECO:0000256" key="4">
    <source>
        <dbReference type="SAM" id="SignalP"/>
    </source>
</evidence>
<dbReference type="InterPro" id="IPR013783">
    <property type="entry name" value="Ig-like_fold"/>
</dbReference>
<comment type="similarity">
    <text evidence="1">Belongs to the glycosyl hydrolase 2 family.</text>
</comment>
<dbReference type="Pfam" id="PF02836">
    <property type="entry name" value="Glyco_hydro_2_C"/>
    <property type="match status" value="1"/>
</dbReference>
<dbReference type="InterPro" id="IPR023232">
    <property type="entry name" value="Glyco_hydro_2_AS"/>
</dbReference>
<dbReference type="InterPro" id="IPR017853">
    <property type="entry name" value="GH"/>
</dbReference>
<feature type="signal peptide" evidence="4">
    <location>
        <begin position="1"/>
        <end position="25"/>
    </location>
</feature>
<evidence type="ECO:0000313" key="6">
    <source>
        <dbReference type="EMBL" id="MBC2606133.1"/>
    </source>
</evidence>
<dbReference type="Pfam" id="PF18565">
    <property type="entry name" value="Glyco_hydro2_C5"/>
    <property type="match status" value="1"/>
</dbReference>
<keyword evidence="4" id="KW-0732">Signal</keyword>
<dbReference type="Gene3D" id="2.60.120.260">
    <property type="entry name" value="Galactose-binding domain-like"/>
    <property type="match status" value="2"/>
</dbReference>
<dbReference type="Pfam" id="PF16355">
    <property type="entry name" value="DUF4982"/>
    <property type="match status" value="1"/>
</dbReference>
<dbReference type="Proteomes" id="UP000526501">
    <property type="component" value="Unassembled WGS sequence"/>
</dbReference>
<dbReference type="GO" id="GO:0005975">
    <property type="term" value="P:carbohydrate metabolic process"/>
    <property type="evidence" value="ECO:0007669"/>
    <property type="project" value="InterPro"/>
</dbReference>
<evidence type="ECO:0000259" key="5">
    <source>
        <dbReference type="PROSITE" id="PS50022"/>
    </source>
</evidence>
<dbReference type="InterPro" id="IPR008979">
    <property type="entry name" value="Galactose-bd-like_sf"/>
</dbReference>
<reference evidence="6 7" key="1">
    <citation type="submission" date="2020-07" db="EMBL/GenBank/DDBJ databases">
        <authorList>
            <person name="Feng X."/>
        </authorList>
    </citation>
    <scope>NUCLEOTIDE SEQUENCE [LARGE SCALE GENOMIC DNA]</scope>
    <source>
        <strain evidence="6 7">JCM23202</strain>
    </source>
</reference>
<dbReference type="AlphaFoldDB" id="A0A7X1B829"/>
<dbReference type="PANTHER" id="PTHR42732:SF1">
    <property type="entry name" value="BETA-MANNOSIDASE"/>
    <property type="match status" value="1"/>
</dbReference>
<dbReference type="PROSITE" id="PS50022">
    <property type="entry name" value="FA58C_3"/>
    <property type="match status" value="1"/>
</dbReference>
<dbReference type="PANTHER" id="PTHR42732">
    <property type="entry name" value="BETA-GALACTOSIDASE"/>
    <property type="match status" value="1"/>
</dbReference>
<dbReference type="InterPro" id="IPR006101">
    <property type="entry name" value="Glyco_hydro_2"/>
</dbReference>
<gene>
    <name evidence="6" type="ORF">H5P27_08750</name>
</gene>
<dbReference type="InterPro" id="IPR006103">
    <property type="entry name" value="Glyco_hydro_2_cat"/>
</dbReference>
<evidence type="ECO:0000256" key="2">
    <source>
        <dbReference type="ARBA" id="ARBA00022801"/>
    </source>
</evidence>
<name>A0A7X1B829_9BACT</name>
<dbReference type="Gene3D" id="2.60.40.10">
    <property type="entry name" value="Immunoglobulins"/>
    <property type="match status" value="2"/>
</dbReference>
<comment type="caution">
    <text evidence="6">The sequence shown here is derived from an EMBL/GenBank/DDBJ whole genome shotgun (WGS) entry which is preliminary data.</text>
</comment>
<feature type="domain" description="F5/8 type C" evidence="5">
    <location>
        <begin position="661"/>
        <end position="802"/>
    </location>
</feature>
<dbReference type="InterPro" id="IPR036156">
    <property type="entry name" value="Beta-gal/glucu_dom_sf"/>
</dbReference>
<proteinExistence type="inferred from homology"/>
<keyword evidence="7" id="KW-1185">Reference proteome</keyword>